<dbReference type="AlphaFoldDB" id="A0A927ZKH2"/>
<evidence type="ECO:0000313" key="1">
    <source>
        <dbReference type="EMBL" id="MBE6061857.1"/>
    </source>
</evidence>
<reference evidence="1" key="1">
    <citation type="submission" date="2019-04" db="EMBL/GenBank/DDBJ databases">
        <title>Evolution of Biomass-Degrading Anaerobic Consortia Revealed by Metagenomics.</title>
        <authorList>
            <person name="Peng X."/>
        </authorList>
    </citation>
    <scope>NUCLEOTIDE SEQUENCE</scope>
    <source>
        <strain evidence="1">SIG254</strain>
    </source>
</reference>
<gene>
    <name evidence="1" type="ORF">E7215_17095</name>
</gene>
<protein>
    <submittedName>
        <fullName evidence="1">Uncharacterized protein</fullName>
    </submittedName>
</protein>
<comment type="caution">
    <text evidence="1">The sequence shown here is derived from an EMBL/GenBank/DDBJ whole genome shotgun (WGS) entry which is preliminary data.</text>
</comment>
<dbReference type="EMBL" id="SVCM01000205">
    <property type="protein sequence ID" value="MBE6061857.1"/>
    <property type="molecule type" value="Genomic_DNA"/>
</dbReference>
<evidence type="ECO:0000313" key="2">
    <source>
        <dbReference type="Proteomes" id="UP000768462"/>
    </source>
</evidence>
<sequence>MAKRYIKIGWENKPSVKTPVNMANLGRMDKGIDDCDNAIEEIYAKRVNNVVTTNEDTFLAGPVGKVLQDQVTELNKNMGDLKVVKVDEASTLPDNPSEKFEPEKPYLIIKTGGAGMYIGYEANPTYGIQLNFNYFIGVRYRIKSGSTAFGEWVALK</sequence>
<dbReference type="Proteomes" id="UP000768462">
    <property type="component" value="Unassembled WGS sequence"/>
</dbReference>
<name>A0A927ZKH2_9CLOT</name>
<organism evidence="1 2">
    <name type="scientific">Clostridium sulfidigenes</name>
    <dbReference type="NCBI Taxonomy" id="318464"/>
    <lineage>
        <taxon>Bacteria</taxon>
        <taxon>Bacillati</taxon>
        <taxon>Bacillota</taxon>
        <taxon>Clostridia</taxon>
        <taxon>Eubacteriales</taxon>
        <taxon>Clostridiaceae</taxon>
        <taxon>Clostridium</taxon>
    </lineage>
</organism>
<proteinExistence type="predicted"/>
<accession>A0A927ZKH2</accession>